<evidence type="ECO:0000313" key="3">
    <source>
        <dbReference type="Proteomes" id="UP000036987"/>
    </source>
</evidence>
<dbReference type="PROSITE" id="PS00086">
    <property type="entry name" value="CYTOCHROME_P450"/>
    <property type="match status" value="1"/>
</dbReference>
<dbReference type="Pfam" id="PF00067">
    <property type="entry name" value="p450"/>
    <property type="match status" value="1"/>
</dbReference>
<comment type="caution">
    <text evidence="2">The sequence shown here is derived from an EMBL/GenBank/DDBJ whole genome shotgun (WGS) entry which is preliminary data.</text>
</comment>
<keyword evidence="1" id="KW-0408">Iron</keyword>
<keyword evidence="3" id="KW-1185">Reference proteome</keyword>
<proteinExistence type="inferred from homology"/>
<dbReference type="SUPFAM" id="SSF48264">
    <property type="entry name" value="Cytochrome P450"/>
    <property type="match status" value="1"/>
</dbReference>
<dbReference type="GO" id="GO:0004497">
    <property type="term" value="F:monooxygenase activity"/>
    <property type="evidence" value="ECO:0007669"/>
    <property type="project" value="UniProtKB-KW"/>
</dbReference>
<name>A0A0K9PG47_ZOSMR</name>
<reference evidence="3" key="1">
    <citation type="journal article" date="2016" name="Nature">
        <title>The genome of the seagrass Zostera marina reveals angiosperm adaptation to the sea.</title>
        <authorList>
            <person name="Olsen J.L."/>
            <person name="Rouze P."/>
            <person name="Verhelst B."/>
            <person name="Lin Y.-C."/>
            <person name="Bayer T."/>
            <person name="Collen J."/>
            <person name="Dattolo E."/>
            <person name="De Paoli E."/>
            <person name="Dittami S."/>
            <person name="Maumus F."/>
            <person name="Michel G."/>
            <person name="Kersting A."/>
            <person name="Lauritano C."/>
            <person name="Lohaus R."/>
            <person name="Toepel M."/>
            <person name="Tonon T."/>
            <person name="Vanneste K."/>
            <person name="Amirebrahimi M."/>
            <person name="Brakel J."/>
            <person name="Bostroem C."/>
            <person name="Chovatia M."/>
            <person name="Grimwood J."/>
            <person name="Jenkins J.W."/>
            <person name="Jueterbock A."/>
            <person name="Mraz A."/>
            <person name="Stam W.T."/>
            <person name="Tice H."/>
            <person name="Bornberg-Bauer E."/>
            <person name="Green P.J."/>
            <person name="Pearson G.A."/>
            <person name="Procaccini G."/>
            <person name="Duarte C.M."/>
            <person name="Schmutz J."/>
            <person name="Reusch T.B.H."/>
            <person name="Van de Peer Y."/>
        </authorList>
    </citation>
    <scope>NUCLEOTIDE SEQUENCE [LARGE SCALE GENOMIC DNA]</scope>
    <source>
        <strain evidence="3">cv. Finnish</strain>
    </source>
</reference>
<dbReference type="InterPro" id="IPR017972">
    <property type="entry name" value="Cyt_P450_CS"/>
</dbReference>
<evidence type="ECO:0008006" key="4">
    <source>
        <dbReference type="Google" id="ProtNLM"/>
    </source>
</evidence>
<keyword evidence="1" id="KW-0560">Oxidoreductase</keyword>
<dbReference type="STRING" id="29655.A0A0K9PG47"/>
<protein>
    <recommendedName>
        <fullName evidence="4">Cytochrome P450</fullName>
    </recommendedName>
</protein>
<keyword evidence="1" id="KW-0349">Heme</keyword>
<evidence type="ECO:0000313" key="2">
    <source>
        <dbReference type="EMBL" id="KMZ67175.1"/>
    </source>
</evidence>
<comment type="similarity">
    <text evidence="1">Belongs to the cytochrome P450 family.</text>
</comment>
<dbReference type="Proteomes" id="UP000036987">
    <property type="component" value="Unassembled WGS sequence"/>
</dbReference>
<accession>A0A0K9PG47</accession>
<keyword evidence="1" id="KW-0479">Metal-binding</keyword>
<keyword evidence="1" id="KW-0503">Monooxygenase</keyword>
<dbReference type="GO" id="GO:0016705">
    <property type="term" value="F:oxidoreductase activity, acting on paired donors, with incorporation or reduction of molecular oxygen"/>
    <property type="evidence" value="ECO:0007669"/>
    <property type="project" value="InterPro"/>
</dbReference>
<organism evidence="2 3">
    <name type="scientific">Zostera marina</name>
    <name type="common">Eelgrass</name>
    <dbReference type="NCBI Taxonomy" id="29655"/>
    <lineage>
        <taxon>Eukaryota</taxon>
        <taxon>Viridiplantae</taxon>
        <taxon>Streptophyta</taxon>
        <taxon>Embryophyta</taxon>
        <taxon>Tracheophyta</taxon>
        <taxon>Spermatophyta</taxon>
        <taxon>Magnoliopsida</taxon>
        <taxon>Liliopsida</taxon>
        <taxon>Zosteraceae</taxon>
        <taxon>Zostera</taxon>
    </lineage>
</organism>
<dbReference type="AlphaFoldDB" id="A0A0K9PG47"/>
<dbReference type="InterPro" id="IPR001128">
    <property type="entry name" value="Cyt_P450"/>
</dbReference>
<gene>
    <name evidence="2" type="ORF">ZOSMA_275G00080</name>
</gene>
<dbReference type="OrthoDB" id="2789670at2759"/>
<sequence>MVKYLDENLEIQEKLRVSEIIQKIFSFSFPFLFKTLISSNIIIFNKNLQLSLEKKLNYSREEFGYETLNEMTFACKKQEDPKPYSFLAFGTGGRTCLGMNLAKAMMMVFLHRLVTPYKWEVKNHDVSLEKHSLFPRLRSGCPIKVTPISHSLINVISISLLSRLLIWYRMILC</sequence>
<dbReference type="EMBL" id="LFYR01000926">
    <property type="protein sequence ID" value="KMZ67175.1"/>
    <property type="molecule type" value="Genomic_DNA"/>
</dbReference>
<dbReference type="Gene3D" id="1.10.630.10">
    <property type="entry name" value="Cytochrome P450"/>
    <property type="match status" value="1"/>
</dbReference>
<dbReference type="GO" id="GO:0020037">
    <property type="term" value="F:heme binding"/>
    <property type="evidence" value="ECO:0007669"/>
    <property type="project" value="InterPro"/>
</dbReference>
<dbReference type="InterPro" id="IPR036396">
    <property type="entry name" value="Cyt_P450_sf"/>
</dbReference>
<dbReference type="GO" id="GO:0005506">
    <property type="term" value="F:iron ion binding"/>
    <property type="evidence" value="ECO:0007669"/>
    <property type="project" value="InterPro"/>
</dbReference>
<evidence type="ECO:0000256" key="1">
    <source>
        <dbReference type="RuleBase" id="RU000461"/>
    </source>
</evidence>